<dbReference type="PROSITE" id="PS51217">
    <property type="entry name" value="UVRD_HELICASE_CTER"/>
    <property type="match status" value="1"/>
</dbReference>
<dbReference type="GO" id="GO:0005829">
    <property type="term" value="C:cytosol"/>
    <property type="evidence" value="ECO:0007669"/>
    <property type="project" value="TreeGrafter"/>
</dbReference>
<keyword evidence="7 11" id="KW-0238">DNA-binding</keyword>
<keyword evidence="4 11" id="KW-0378">Hydrolase</keyword>
<dbReference type="InterPro" id="IPR027417">
    <property type="entry name" value="P-loop_NTPase"/>
</dbReference>
<comment type="subunit">
    <text evidence="11">Homodimer.</text>
</comment>
<dbReference type="InterPro" id="IPR013986">
    <property type="entry name" value="DExx_box_DNA_helicase_dom_sf"/>
</dbReference>
<evidence type="ECO:0000256" key="4">
    <source>
        <dbReference type="ARBA" id="ARBA00022801"/>
    </source>
</evidence>
<dbReference type="GO" id="GO:0043138">
    <property type="term" value="F:3'-5' DNA helicase activity"/>
    <property type="evidence" value="ECO:0007669"/>
    <property type="project" value="UniProtKB-UniRule"/>
</dbReference>
<evidence type="ECO:0000256" key="6">
    <source>
        <dbReference type="ARBA" id="ARBA00022840"/>
    </source>
</evidence>
<evidence type="ECO:0000256" key="10">
    <source>
        <dbReference type="ARBA" id="ARBA00048988"/>
    </source>
</evidence>
<evidence type="ECO:0000259" key="14">
    <source>
        <dbReference type="PROSITE" id="PS51217"/>
    </source>
</evidence>
<evidence type="ECO:0000256" key="3">
    <source>
        <dbReference type="ARBA" id="ARBA00022741"/>
    </source>
</evidence>
<evidence type="ECO:0000259" key="13">
    <source>
        <dbReference type="PROSITE" id="PS51198"/>
    </source>
</evidence>
<feature type="domain" description="UvrD-like helicase C-terminal" evidence="14">
    <location>
        <begin position="280"/>
        <end position="559"/>
    </location>
</feature>
<feature type="domain" description="UvrD-like helicase ATP-binding" evidence="13">
    <location>
        <begin position="1"/>
        <end position="279"/>
    </location>
</feature>
<dbReference type="CDD" id="cd17932">
    <property type="entry name" value="DEXQc_UvrD"/>
    <property type="match status" value="1"/>
</dbReference>
<dbReference type="GO" id="GO:0005524">
    <property type="term" value="F:ATP binding"/>
    <property type="evidence" value="ECO:0007669"/>
    <property type="project" value="UniProtKB-UniRule"/>
</dbReference>
<evidence type="ECO:0000313" key="16">
    <source>
        <dbReference type="Proteomes" id="UP000179037"/>
    </source>
</evidence>
<dbReference type="Gene3D" id="3.40.50.300">
    <property type="entry name" value="P-loop containing nucleotide triphosphate hydrolases"/>
    <property type="match status" value="2"/>
</dbReference>
<evidence type="ECO:0000256" key="9">
    <source>
        <dbReference type="ARBA" id="ARBA00034617"/>
    </source>
</evidence>
<feature type="binding site" evidence="11">
    <location>
        <position position="277"/>
    </location>
    <ligand>
        <name>ATP</name>
        <dbReference type="ChEBI" id="CHEBI:30616"/>
    </ligand>
</feature>
<dbReference type="EMBL" id="MFTC01000014">
    <property type="protein sequence ID" value="OGI52524.1"/>
    <property type="molecule type" value="Genomic_DNA"/>
</dbReference>
<accession>A0A1F6U592</accession>
<keyword evidence="2 11" id="KW-0235">DNA replication</keyword>
<keyword evidence="6 11" id="KW-0067">ATP-binding</keyword>
<reference evidence="15 16" key="1">
    <citation type="journal article" date="2016" name="Nat. Commun.">
        <title>Thousands of microbial genomes shed light on interconnected biogeochemical processes in an aquifer system.</title>
        <authorList>
            <person name="Anantharaman K."/>
            <person name="Brown C.T."/>
            <person name="Hug L.A."/>
            <person name="Sharon I."/>
            <person name="Castelle C.J."/>
            <person name="Probst A.J."/>
            <person name="Thomas B.C."/>
            <person name="Singh A."/>
            <person name="Wilkins M.J."/>
            <person name="Karaoz U."/>
            <person name="Brodie E.L."/>
            <person name="Williams K.H."/>
            <person name="Hubbard S.S."/>
            <person name="Banfield J.F."/>
        </authorList>
    </citation>
    <scope>NUCLEOTIDE SEQUENCE [LARGE SCALE GENOMIC DNA]</scope>
</reference>
<comment type="similarity">
    <text evidence="1 11">Belongs to the helicase family. UvrD subfamily.</text>
</comment>
<comment type="function">
    <text evidence="11">Rep helicase is a single-stranded DNA-dependent ATPase involved in DNA replication; it can initiate unwinding at a nick in the DNA. It binds to the single-stranded DNA and acts in a progressive fashion along the DNA in the 3' to 5' direction.</text>
</comment>
<dbReference type="GO" id="GO:0000725">
    <property type="term" value="P:recombinational repair"/>
    <property type="evidence" value="ECO:0007669"/>
    <property type="project" value="TreeGrafter"/>
</dbReference>
<evidence type="ECO:0000256" key="12">
    <source>
        <dbReference type="PROSITE-ProRule" id="PRU00560"/>
    </source>
</evidence>
<dbReference type="InterPro" id="IPR000212">
    <property type="entry name" value="DNA_helicase_UvrD/REP"/>
</dbReference>
<organism evidence="15 16">
    <name type="scientific">Candidatus Muproteobacteria bacterium RIFCSPLOWO2_01_FULL_60_18</name>
    <dbReference type="NCBI Taxonomy" id="1817768"/>
    <lineage>
        <taxon>Bacteria</taxon>
        <taxon>Pseudomonadati</taxon>
        <taxon>Pseudomonadota</taxon>
        <taxon>Candidatus Muproteobacteria</taxon>
    </lineage>
</organism>
<dbReference type="PANTHER" id="PTHR11070">
    <property type="entry name" value="UVRD / RECB / PCRA DNA HELICASE FAMILY MEMBER"/>
    <property type="match status" value="1"/>
</dbReference>
<name>A0A1F6U592_9PROT</name>
<dbReference type="GO" id="GO:0003697">
    <property type="term" value="F:single-stranded DNA binding"/>
    <property type="evidence" value="ECO:0007669"/>
    <property type="project" value="UniProtKB-UniRule"/>
</dbReference>
<dbReference type="Gene3D" id="1.10.486.10">
    <property type="entry name" value="PCRA, domain 4"/>
    <property type="match status" value="1"/>
</dbReference>
<dbReference type="HAMAP" id="MF_01920">
    <property type="entry name" value="Helicase_Rep"/>
    <property type="match status" value="1"/>
</dbReference>
<dbReference type="InterPro" id="IPR014016">
    <property type="entry name" value="UvrD-like_ATP-bd"/>
</dbReference>
<dbReference type="STRING" id="1817768.A3A87_00435"/>
<comment type="catalytic activity">
    <reaction evidence="9 11">
        <text>Couples ATP hydrolysis with the unwinding of duplex DNA by translocating in the 3'-5' direction.</text>
        <dbReference type="EC" id="5.6.2.4"/>
    </reaction>
</comment>
<evidence type="ECO:0000256" key="2">
    <source>
        <dbReference type="ARBA" id="ARBA00022705"/>
    </source>
</evidence>
<gene>
    <name evidence="11" type="primary">rep</name>
    <name evidence="15" type="ORF">A3A87_00435</name>
</gene>
<proteinExistence type="inferred from homology"/>
<evidence type="ECO:0000256" key="1">
    <source>
        <dbReference type="ARBA" id="ARBA00009922"/>
    </source>
</evidence>
<evidence type="ECO:0000256" key="8">
    <source>
        <dbReference type="ARBA" id="ARBA00023235"/>
    </source>
</evidence>
<evidence type="ECO:0000256" key="5">
    <source>
        <dbReference type="ARBA" id="ARBA00022806"/>
    </source>
</evidence>
<comment type="catalytic activity">
    <reaction evidence="10 11">
        <text>ATP + H2O = ADP + phosphate + H(+)</text>
        <dbReference type="Rhea" id="RHEA:13065"/>
        <dbReference type="ChEBI" id="CHEBI:15377"/>
        <dbReference type="ChEBI" id="CHEBI:15378"/>
        <dbReference type="ChEBI" id="CHEBI:30616"/>
        <dbReference type="ChEBI" id="CHEBI:43474"/>
        <dbReference type="ChEBI" id="CHEBI:456216"/>
        <dbReference type="EC" id="5.6.2.4"/>
    </reaction>
</comment>
<evidence type="ECO:0000313" key="15">
    <source>
        <dbReference type="EMBL" id="OGI52524.1"/>
    </source>
</evidence>
<sequence length="669" mass="76118">MNPQQKAAVQYVNGPLLVLAGAGSGKTSVITSKIVWLIRDYGIAPRNIVAITFTNKAAREMKARVADLMNGDYCKELLISTFHTLGLKILREHLNEIGYRPGFSLYDGEDSQALLAKLLRGRYSGKNNPAEAVRYQISLWKNNLVSPAEAPLAAGGESIQDVAARVYGEYERHLQAYNAMDLDDLFLKPVRLFQNQPEILEEWRRRVRYLLVDEYQDTNLCQYELVKLLAGHRGALTVVGDDDQSIYTWRGAHPENLKQLQQDFPSLKVIKLEQNYRSSGRILKAANALIANNSHIFEKSLWCDRDYGEPLRVLRTHGDEHEAERVISELLYHKFKNNTDFRDYAILFRENNQSRVLERVLSERRIPYFLSGGASFFDKTEIKDVMAYLRLLCNPGDDNAFLRVLNTPRREIGPATLEQLAAHAAELGTSLLQASMDPGIDKKLTARQETTLRGFTRWLMEMITKSEDEEPAKLVCDMLADLHYEEWLKDTCNDQKIAQRRMQDVLKLVGWIQRLARQEENMTLSDLVVRLALAGILDKGDQENPGDLVSLMTVHAAKGLEFPHVFIVGMEEGLLPHHQSQSDTGLEEERRLAYVAMTRACQTLTFSFAERRKRGGEIINCEPSRFLKEMPADDLKWEEPSREPDAQAMLGRADVYLANLRNVPGNNQP</sequence>
<dbReference type="InterPro" id="IPR005752">
    <property type="entry name" value="Helicase_Rep"/>
</dbReference>
<dbReference type="CDD" id="cd18807">
    <property type="entry name" value="SF1_C_UvrD"/>
    <property type="match status" value="1"/>
</dbReference>
<dbReference type="GO" id="GO:0006260">
    <property type="term" value="P:DNA replication"/>
    <property type="evidence" value="ECO:0007669"/>
    <property type="project" value="UniProtKB-UniRule"/>
</dbReference>
<dbReference type="PROSITE" id="PS51198">
    <property type="entry name" value="UVRD_HELICASE_ATP_BIND"/>
    <property type="match status" value="1"/>
</dbReference>
<dbReference type="PANTHER" id="PTHR11070:SF64">
    <property type="entry name" value="ATP-DEPENDENT DNA HELICASE REP"/>
    <property type="match status" value="1"/>
</dbReference>
<dbReference type="Proteomes" id="UP000179037">
    <property type="component" value="Unassembled WGS sequence"/>
</dbReference>
<dbReference type="SUPFAM" id="SSF52540">
    <property type="entry name" value="P-loop containing nucleoside triphosphate hydrolases"/>
    <property type="match status" value="1"/>
</dbReference>
<evidence type="ECO:0000256" key="7">
    <source>
        <dbReference type="ARBA" id="ARBA00023125"/>
    </source>
</evidence>
<dbReference type="EC" id="5.6.2.4" evidence="11"/>
<keyword evidence="8 11" id="KW-0413">Isomerase</keyword>
<dbReference type="InterPro" id="IPR014017">
    <property type="entry name" value="DNA_helicase_UvrD-like_C"/>
</dbReference>
<comment type="caution">
    <text evidence="15">The sequence shown here is derived from an EMBL/GenBank/DDBJ whole genome shotgun (WGS) entry which is preliminary data.</text>
</comment>
<dbReference type="GO" id="GO:0016887">
    <property type="term" value="F:ATP hydrolysis activity"/>
    <property type="evidence" value="ECO:0007669"/>
    <property type="project" value="RHEA"/>
</dbReference>
<dbReference type="AlphaFoldDB" id="A0A1F6U592"/>
<protein>
    <recommendedName>
        <fullName evidence="11">ATP-dependent DNA helicase Rep</fullName>
        <ecNumber evidence="11">5.6.2.4</ecNumber>
    </recommendedName>
    <alternativeName>
        <fullName evidence="11">DNA 3'-5' helicase Rep</fullName>
    </alternativeName>
</protein>
<evidence type="ECO:0000256" key="11">
    <source>
        <dbReference type="HAMAP-Rule" id="MF_01920"/>
    </source>
</evidence>
<dbReference type="Gene3D" id="1.10.10.160">
    <property type="match status" value="1"/>
</dbReference>
<dbReference type="Pfam" id="PF00580">
    <property type="entry name" value="UvrD-helicase"/>
    <property type="match status" value="1"/>
</dbReference>
<keyword evidence="3 11" id="KW-0547">Nucleotide-binding</keyword>
<dbReference type="Pfam" id="PF13361">
    <property type="entry name" value="UvrD_C"/>
    <property type="match status" value="1"/>
</dbReference>
<feature type="binding site" evidence="12">
    <location>
        <begin position="20"/>
        <end position="27"/>
    </location>
    <ligand>
        <name>ATP</name>
        <dbReference type="ChEBI" id="CHEBI:30616"/>
    </ligand>
</feature>
<keyword evidence="5 11" id="KW-0347">Helicase</keyword>